<sequence>MNLIYDYNYVFKNNNDDNNDDNESIIFVHGYNSSPRTFEIFEKYWTRSNYYALQFPGSNLVKAVKDHKVSVEGFAKLLIDFIEQNQIKNVVAIGHSMGGGVISIAYKMRPDLFKKLIFITPMNKPQRALYERYKIDYFPKTFDEYITNTLSSLYYDPSILTSNEEWMKKAKQEFDPYVYNNEVIVELGQPKDRTFELIEQGLDAIKIPSLLILGEKDGVILRDECLDYFKQHVKNVEMHWMKKTGHMVFQENFNEFIKIIENFLNKTN</sequence>
<dbReference type="SUPFAM" id="SSF53474">
    <property type="entry name" value="alpha/beta-Hydrolases"/>
    <property type="match status" value="1"/>
</dbReference>
<evidence type="ECO:0000313" key="4">
    <source>
        <dbReference type="EMBL" id="PTD31398.1"/>
    </source>
</evidence>
<name>A0A2T4IA21_9MOLU</name>
<reference evidence="4 5" key="1">
    <citation type="submission" date="2015-04" db="EMBL/GenBank/DDBJ databases">
        <title>Genome sequence of Mycoplasma leachii strain 06049.</title>
        <authorList>
            <person name="Sirand-Pugnet P."/>
            <person name="Breton M."/>
            <person name="Dordet-Frisoni E."/>
            <person name="Baranowski E."/>
            <person name="Barre A."/>
            <person name="Couture C."/>
            <person name="Dupuy V."/>
            <person name="Gaurivaud P."/>
            <person name="Jacob D."/>
            <person name="Lemaitre C."/>
            <person name="Manso-Silvan L."/>
            <person name="Nikolski M."/>
            <person name="Nouvel L.-X."/>
            <person name="Poumarat F."/>
            <person name="Tardy F."/>
            <person name="Thebault P."/>
            <person name="Theil S."/>
            <person name="Citti C."/>
            <person name="Thiaucourt F."/>
            <person name="Blanchard A."/>
        </authorList>
    </citation>
    <scope>NUCLEOTIDE SEQUENCE [LARGE SCALE GENOMIC DNA]</scope>
    <source>
        <strain evidence="4 5">06049</strain>
    </source>
</reference>
<dbReference type="EMBL" id="LAUU01000008">
    <property type="protein sequence ID" value="PTD31398.1"/>
    <property type="molecule type" value="Genomic_DNA"/>
</dbReference>
<dbReference type="InterPro" id="IPR050266">
    <property type="entry name" value="AB_hydrolase_sf"/>
</dbReference>
<comment type="similarity">
    <text evidence="1">Belongs to the lipase/esterase LIP3/BchO family.</text>
</comment>
<gene>
    <name evidence="4" type="primary">lip</name>
    <name evidence="4" type="ORF">MLEAa_4190</name>
</gene>
<dbReference type="Proteomes" id="UP000241093">
    <property type="component" value="Unassembled WGS sequence"/>
</dbReference>
<protein>
    <submittedName>
        <fullName evidence="4">Triacylglycerol lipase</fullName>
    </submittedName>
</protein>
<dbReference type="InterPro" id="IPR029058">
    <property type="entry name" value="AB_hydrolase_fold"/>
</dbReference>
<feature type="domain" description="Serine aminopeptidase S33" evidence="3">
    <location>
        <begin position="24"/>
        <end position="251"/>
    </location>
</feature>
<evidence type="ECO:0000256" key="2">
    <source>
        <dbReference type="ARBA" id="ARBA00022487"/>
    </source>
</evidence>
<dbReference type="PANTHER" id="PTHR43798:SF33">
    <property type="entry name" value="HYDROLASE, PUTATIVE (AFU_ORTHOLOGUE AFUA_2G14860)-RELATED"/>
    <property type="match status" value="1"/>
</dbReference>
<dbReference type="GO" id="GO:0052689">
    <property type="term" value="F:carboxylic ester hydrolase activity"/>
    <property type="evidence" value="ECO:0007669"/>
    <property type="project" value="UniProtKB-KW"/>
</dbReference>
<organism evidence="4 5">
    <name type="scientific">Mycoplasma leachii 06049</name>
    <dbReference type="NCBI Taxonomy" id="1188244"/>
    <lineage>
        <taxon>Bacteria</taxon>
        <taxon>Bacillati</taxon>
        <taxon>Mycoplasmatota</taxon>
        <taxon>Mollicutes</taxon>
        <taxon>Mycoplasmataceae</taxon>
        <taxon>Mycoplasma</taxon>
    </lineage>
</organism>
<dbReference type="InterPro" id="IPR022742">
    <property type="entry name" value="Hydrolase_4"/>
</dbReference>
<dbReference type="Pfam" id="PF12146">
    <property type="entry name" value="Hydrolase_4"/>
    <property type="match status" value="1"/>
</dbReference>
<evidence type="ECO:0000313" key="5">
    <source>
        <dbReference type="Proteomes" id="UP000241093"/>
    </source>
</evidence>
<keyword evidence="2" id="KW-0378">Hydrolase</keyword>
<comment type="caution">
    <text evidence="4">The sequence shown here is derived from an EMBL/GenBank/DDBJ whole genome shotgun (WGS) entry which is preliminary data.</text>
</comment>
<evidence type="ECO:0000256" key="1">
    <source>
        <dbReference type="ARBA" id="ARBA00006989"/>
    </source>
</evidence>
<dbReference type="AlphaFoldDB" id="A0A2T4IA21"/>
<dbReference type="PANTHER" id="PTHR43798">
    <property type="entry name" value="MONOACYLGLYCEROL LIPASE"/>
    <property type="match status" value="1"/>
</dbReference>
<evidence type="ECO:0000259" key="3">
    <source>
        <dbReference type="Pfam" id="PF12146"/>
    </source>
</evidence>
<accession>A0A2T4IA21</accession>
<dbReference type="RefSeq" id="WP_107669752.1">
    <property type="nucleotide sequence ID" value="NZ_LAUU01000008.1"/>
</dbReference>
<dbReference type="GO" id="GO:0016020">
    <property type="term" value="C:membrane"/>
    <property type="evidence" value="ECO:0007669"/>
    <property type="project" value="TreeGrafter"/>
</dbReference>
<keyword evidence="2" id="KW-0719">Serine esterase</keyword>
<proteinExistence type="inferred from homology"/>
<dbReference type="Gene3D" id="3.40.50.1820">
    <property type="entry name" value="alpha/beta hydrolase"/>
    <property type="match status" value="1"/>
</dbReference>